<proteinExistence type="predicted"/>
<gene>
    <name evidence="3" type="primary">LOC106818475</name>
</gene>
<organism evidence="2 3">
    <name type="scientific">Priapulus caudatus</name>
    <name type="common">Priapulid worm</name>
    <dbReference type="NCBI Taxonomy" id="37621"/>
    <lineage>
        <taxon>Eukaryota</taxon>
        <taxon>Metazoa</taxon>
        <taxon>Ecdysozoa</taxon>
        <taxon>Scalidophora</taxon>
        <taxon>Priapulida</taxon>
        <taxon>Priapulimorpha</taxon>
        <taxon>Priapulimorphida</taxon>
        <taxon>Priapulidae</taxon>
        <taxon>Priapulus</taxon>
    </lineage>
</organism>
<evidence type="ECO:0000313" key="3">
    <source>
        <dbReference type="RefSeq" id="XP_014678664.1"/>
    </source>
</evidence>
<dbReference type="InterPro" id="IPR011011">
    <property type="entry name" value="Znf_FYVE_PHD"/>
</dbReference>
<dbReference type="RefSeq" id="XP_014678664.1">
    <property type="nucleotide sequence ID" value="XM_014823178.1"/>
</dbReference>
<name>A0ABM1F2J3_PRICU</name>
<sequence length="199" mass="22542">MIACDNMLCKSGMWFHLDCMGITESTIPDGEWFCSDECRASKSESPCLNEGELDHVLEYSKSVLWRGLLDRAQRDVVREGDGAAQISMWRISMPEFWLRRHHKYLILGHRLLAGVAGFLPKRLAMDTMWNRTINLHGGAGHNIPMDRVCEFLNDDFKEILKHSRGKYTDAQVQRCGRIVGPLGNALDDKFSEAVEEAAG</sequence>
<feature type="domain" description="DUF6589" evidence="1">
    <location>
        <begin position="43"/>
        <end position="175"/>
    </location>
</feature>
<dbReference type="Gene3D" id="3.30.40.10">
    <property type="entry name" value="Zinc/RING finger domain, C3HC4 (zinc finger)"/>
    <property type="match status" value="1"/>
</dbReference>
<reference evidence="3" key="1">
    <citation type="submission" date="2025-08" db="UniProtKB">
        <authorList>
            <consortium name="RefSeq"/>
        </authorList>
    </citation>
    <scope>IDENTIFICATION</scope>
</reference>
<evidence type="ECO:0000259" key="1">
    <source>
        <dbReference type="Pfam" id="PF20231"/>
    </source>
</evidence>
<dbReference type="GeneID" id="106818475"/>
<dbReference type="InterPro" id="IPR046496">
    <property type="entry name" value="DUF6589"/>
</dbReference>
<keyword evidence="2" id="KW-1185">Reference proteome</keyword>
<accession>A0ABM1F2J3</accession>
<dbReference type="Pfam" id="PF20231">
    <property type="entry name" value="DUF6589"/>
    <property type="match status" value="1"/>
</dbReference>
<evidence type="ECO:0000313" key="2">
    <source>
        <dbReference type="Proteomes" id="UP000695022"/>
    </source>
</evidence>
<dbReference type="Proteomes" id="UP000695022">
    <property type="component" value="Unplaced"/>
</dbReference>
<dbReference type="SUPFAM" id="SSF57903">
    <property type="entry name" value="FYVE/PHD zinc finger"/>
    <property type="match status" value="1"/>
</dbReference>
<dbReference type="InterPro" id="IPR013083">
    <property type="entry name" value="Znf_RING/FYVE/PHD"/>
</dbReference>
<protein>
    <submittedName>
        <fullName evidence="3">Uncharacterized protein LOC106818475</fullName>
    </submittedName>
</protein>